<proteinExistence type="predicted"/>
<evidence type="ECO:0000313" key="2">
    <source>
        <dbReference type="Proteomes" id="UP000239874"/>
    </source>
</evidence>
<comment type="caution">
    <text evidence="1">The sequence shown here is derived from an EMBL/GenBank/DDBJ whole genome shotgun (WGS) entry which is preliminary data.</text>
</comment>
<evidence type="ECO:0000313" key="1">
    <source>
        <dbReference type="EMBL" id="PPJ38671.1"/>
    </source>
</evidence>
<reference evidence="1 2" key="1">
    <citation type="submission" date="2018-02" db="EMBL/GenBank/DDBJ databases">
        <title>8 Nocardia nova and 1 Nocardia cyriacigeorgica strain used for evolution to TMP-SMX.</title>
        <authorList>
            <person name="Mehta H."/>
            <person name="Weng J."/>
            <person name="Shamoo Y."/>
        </authorList>
    </citation>
    <scope>NUCLEOTIDE SEQUENCE [LARGE SCALE GENOMIC DNA]</scope>
    <source>
        <strain evidence="1 2">MDA3139</strain>
    </source>
</reference>
<dbReference type="OrthoDB" id="242138at2"/>
<name>A0A2S6ATW4_9NOCA</name>
<dbReference type="AlphaFoldDB" id="A0A2S6ATW4"/>
<dbReference type="RefSeq" id="WP_104375378.1">
    <property type="nucleotide sequence ID" value="NZ_PSZC01000004.1"/>
</dbReference>
<dbReference type="Proteomes" id="UP000239874">
    <property type="component" value="Unassembled WGS sequence"/>
</dbReference>
<sequence length="372" mass="40361">MLHTDIPTRREIETLAEWTGPWSVSIYLPTEAATPNPEANRIAFSNQTRDAVELVTDGDSRAAIAEQLDDLADDEDFWRFQSHTLVVHVSPQRMWTFRIPNRLGAAVTVSDRFLLEPLLRAVTFPQTAFVLALAEGAARLVEVTPDRPAEDVRVPDMPGNAADFARKASIGDRSAKRRLTGSEGKKVLVRQYARGVDRALRDILSGRDTPLILAAPEPIDAIYRSVASYGALLDDGIPGNPEHLSDQELADKARHILDGHYAAQLADLRQLFDKRRGEARATADLAGIARAATFGIVQTLLVDIDTAVPGTVAPDTGAIEFGPASETKIPGIPGILDEIARRALLSGARVLAVRKADIPDEASAAAILRYSM</sequence>
<dbReference type="InterPro" id="IPR041638">
    <property type="entry name" value="BaeRF_family11"/>
</dbReference>
<dbReference type="Pfam" id="PF18855">
    <property type="entry name" value="baeRF_family11"/>
    <property type="match status" value="1"/>
</dbReference>
<organism evidence="1 2">
    <name type="scientific">Nocardia nova</name>
    <dbReference type="NCBI Taxonomy" id="37330"/>
    <lineage>
        <taxon>Bacteria</taxon>
        <taxon>Bacillati</taxon>
        <taxon>Actinomycetota</taxon>
        <taxon>Actinomycetes</taxon>
        <taxon>Mycobacteriales</taxon>
        <taxon>Nocardiaceae</taxon>
        <taxon>Nocardia</taxon>
    </lineage>
</organism>
<accession>A0A2S6ATW4</accession>
<protein>
    <submittedName>
        <fullName evidence="1">Uncharacterized protein</fullName>
    </submittedName>
</protein>
<dbReference type="EMBL" id="PSZC01000004">
    <property type="protein sequence ID" value="PPJ38671.1"/>
    <property type="molecule type" value="Genomic_DNA"/>
</dbReference>
<gene>
    <name evidence="1" type="ORF">C5E45_07135</name>
</gene>